<protein>
    <submittedName>
        <fullName evidence="1">Uncharacterized protein</fullName>
    </submittedName>
</protein>
<evidence type="ECO:0000313" key="2">
    <source>
        <dbReference type="Proteomes" id="UP001209878"/>
    </source>
</evidence>
<dbReference type="InterPro" id="IPR009030">
    <property type="entry name" value="Growth_fac_rcpt_cys_sf"/>
</dbReference>
<gene>
    <name evidence="1" type="ORF">NP493_1386g00030</name>
</gene>
<organism evidence="1 2">
    <name type="scientific">Ridgeia piscesae</name>
    <name type="common">Tubeworm</name>
    <dbReference type="NCBI Taxonomy" id="27915"/>
    <lineage>
        <taxon>Eukaryota</taxon>
        <taxon>Metazoa</taxon>
        <taxon>Spiralia</taxon>
        <taxon>Lophotrochozoa</taxon>
        <taxon>Annelida</taxon>
        <taxon>Polychaeta</taxon>
        <taxon>Sedentaria</taxon>
        <taxon>Canalipalpata</taxon>
        <taxon>Sabellida</taxon>
        <taxon>Siboglinidae</taxon>
        <taxon>Ridgeia</taxon>
    </lineage>
</organism>
<name>A0AAD9NCG0_RIDPI</name>
<dbReference type="AlphaFoldDB" id="A0AAD9NCG0"/>
<sequence length="158" mass="16776">MVYILFSACATNCKTCSTKGSGKCDTNGCKSGYRLKDDFTACEACPNGCSFCTFDTTTSKCVLGQCNAGFVMKSDLTCTACPDGCAVCSLTTDGNTATCASGKCKQHYVQDSQGNCKRKSVLLFTMFLVHCHEGIISAVIMLDCFLAICFHSVPLAPI</sequence>
<proteinExistence type="predicted"/>
<evidence type="ECO:0000313" key="1">
    <source>
        <dbReference type="EMBL" id="KAK2164890.1"/>
    </source>
</evidence>
<dbReference type="Proteomes" id="UP001209878">
    <property type="component" value="Unassembled WGS sequence"/>
</dbReference>
<dbReference type="SUPFAM" id="SSF57184">
    <property type="entry name" value="Growth factor receptor domain"/>
    <property type="match status" value="1"/>
</dbReference>
<dbReference type="EMBL" id="JAODUO010001392">
    <property type="protein sequence ID" value="KAK2164890.1"/>
    <property type="molecule type" value="Genomic_DNA"/>
</dbReference>
<keyword evidence="2" id="KW-1185">Reference proteome</keyword>
<comment type="caution">
    <text evidence="1">The sequence shown here is derived from an EMBL/GenBank/DDBJ whole genome shotgun (WGS) entry which is preliminary data.</text>
</comment>
<accession>A0AAD9NCG0</accession>
<reference evidence="1" key="1">
    <citation type="journal article" date="2023" name="Mol. Biol. Evol.">
        <title>Third-Generation Sequencing Reveals the Adaptive Role of the Epigenome in Three Deep-Sea Polychaetes.</title>
        <authorList>
            <person name="Perez M."/>
            <person name="Aroh O."/>
            <person name="Sun Y."/>
            <person name="Lan Y."/>
            <person name="Juniper S.K."/>
            <person name="Young C.R."/>
            <person name="Angers B."/>
            <person name="Qian P.Y."/>
        </authorList>
    </citation>
    <scope>NUCLEOTIDE SEQUENCE</scope>
    <source>
        <strain evidence="1">R07B-5</strain>
    </source>
</reference>